<comment type="caution">
    <text evidence="2">The sequence shown here is derived from an EMBL/GenBank/DDBJ whole genome shotgun (WGS) entry which is preliminary data.</text>
</comment>
<dbReference type="EMBL" id="JBFAUK010000014">
    <property type="protein sequence ID" value="MEV5508457.1"/>
    <property type="molecule type" value="Genomic_DNA"/>
</dbReference>
<organism evidence="2 3">
    <name type="scientific">Streptomyces orinoci</name>
    <name type="common">Streptoverticillium orinoci</name>
    <dbReference type="NCBI Taxonomy" id="67339"/>
    <lineage>
        <taxon>Bacteria</taxon>
        <taxon>Bacillati</taxon>
        <taxon>Actinomycetota</taxon>
        <taxon>Actinomycetes</taxon>
        <taxon>Kitasatosporales</taxon>
        <taxon>Streptomycetaceae</taxon>
        <taxon>Streptomyces</taxon>
    </lineage>
</organism>
<gene>
    <name evidence="2" type="ORF">AB0L16_18615</name>
</gene>
<evidence type="ECO:0000313" key="3">
    <source>
        <dbReference type="Proteomes" id="UP001552594"/>
    </source>
</evidence>
<dbReference type="Pfam" id="PF11528">
    <property type="entry name" value="DUF3224"/>
    <property type="match status" value="1"/>
</dbReference>
<dbReference type="Proteomes" id="UP001552594">
    <property type="component" value="Unassembled WGS sequence"/>
</dbReference>
<dbReference type="InterPro" id="IPR021607">
    <property type="entry name" value="DUF3224"/>
</dbReference>
<name>A0ABV3JZY9_STRON</name>
<reference evidence="2 3" key="1">
    <citation type="submission" date="2024-06" db="EMBL/GenBank/DDBJ databases">
        <title>The Natural Products Discovery Center: Release of the First 8490 Sequenced Strains for Exploring Actinobacteria Biosynthetic Diversity.</title>
        <authorList>
            <person name="Kalkreuter E."/>
            <person name="Kautsar S.A."/>
            <person name="Yang D."/>
            <person name="Bader C.D."/>
            <person name="Teijaro C.N."/>
            <person name="Fluegel L."/>
            <person name="Davis C.M."/>
            <person name="Simpson J.R."/>
            <person name="Lauterbach L."/>
            <person name="Steele A.D."/>
            <person name="Gui C."/>
            <person name="Meng S."/>
            <person name="Li G."/>
            <person name="Viehrig K."/>
            <person name="Ye F."/>
            <person name="Su P."/>
            <person name="Kiefer A.F."/>
            <person name="Nichols A."/>
            <person name="Cepeda A.J."/>
            <person name="Yan W."/>
            <person name="Fan B."/>
            <person name="Jiang Y."/>
            <person name="Adhikari A."/>
            <person name="Zheng C.-J."/>
            <person name="Schuster L."/>
            <person name="Cowan T.M."/>
            <person name="Smanski M.J."/>
            <person name="Chevrette M.G."/>
            <person name="De Carvalho L.P.S."/>
            <person name="Shen B."/>
        </authorList>
    </citation>
    <scope>NUCLEOTIDE SEQUENCE [LARGE SCALE GENOMIC DNA]</scope>
    <source>
        <strain evidence="2 3">NPDC052347</strain>
    </source>
</reference>
<dbReference type="SUPFAM" id="SSF159238">
    <property type="entry name" value="SO1590-like"/>
    <property type="match status" value="1"/>
</dbReference>
<dbReference type="Gene3D" id="2.40.350.10">
    <property type="entry name" value="SO1590-like"/>
    <property type="match status" value="1"/>
</dbReference>
<sequence length="131" mass="13857">MTTVTHGTFRSSHWDEQRPTEELPIARASVRNDFTGVITASGSCGYTLVYRDDKSGEFSGYQHFTGTVEGRSGSFVVSERGTFDVRGAVRSSFAVVAGSGTGELTGLAGQGGYTAEPGAQAVSYDFTPVWG</sequence>
<evidence type="ECO:0000313" key="2">
    <source>
        <dbReference type="EMBL" id="MEV5508457.1"/>
    </source>
</evidence>
<accession>A0ABV3JZY9</accession>
<evidence type="ECO:0000256" key="1">
    <source>
        <dbReference type="SAM" id="MobiDB-lite"/>
    </source>
</evidence>
<dbReference type="InterPro" id="IPR023159">
    <property type="entry name" value="SO1590-like_sf"/>
</dbReference>
<keyword evidence="3" id="KW-1185">Reference proteome</keyword>
<protein>
    <submittedName>
        <fullName evidence="2">DUF3224 domain-containing protein</fullName>
    </submittedName>
</protein>
<dbReference type="RefSeq" id="WP_109278076.1">
    <property type="nucleotide sequence ID" value="NZ_JBFAUK010000014.1"/>
</dbReference>
<feature type="compositionally biased region" description="Polar residues" evidence="1">
    <location>
        <begin position="1"/>
        <end position="11"/>
    </location>
</feature>
<proteinExistence type="predicted"/>
<feature type="region of interest" description="Disordered" evidence="1">
    <location>
        <begin position="1"/>
        <end position="20"/>
    </location>
</feature>